<keyword evidence="4" id="KW-0347">Helicase</keyword>
<dbReference type="InterPro" id="IPR050079">
    <property type="entry name" value="DEAD_box_RNA_helicase"/>
</dbReference>
<reference evidence="9" key="1">
    <citation type="submission" date="2018-12" db="EMBL/GenBank/DDBJ databases">
        <authorList>
            <person name="Yazar S."/>
        </authorList>
    </citation>
    <scope>NUCLEOTIDE SEQUENCE [LARGE SCALE GENOMIC DNA]</scope>
</reference>
<reference evidence="8" key="2">
    <citation type="submission" date="2025-08" db="UniProtKB">
        <authorList>
            <consortium name="Ensembl"/>
        </authorList>
    </citation>
    <scope>IDENTIFICATION</scope>
</reference>
<evidence type="ECO:0000256" key="2">
    <source>
        <dbReference type="ARBA" id="ARBA00022741"/>
    </source>
</evidence>
<dbReference type="PROSITE" id="PS51195">
    <property type="entry name" value="Q_MOTIF"/>
    <property type="match status" value="1"/>
</dbReference>
<keyword evidence="3" id="KW-0378">Hydrolase</keyword>
<evidence type="ECO:0000313" key="9">
    <source>
        <dbReference type="Proteomes" id="UP000314987"/>
    </source>
</evidence>
<evidence type="ECO:0000256" key="4">
    <source>
        <dbReference type="ARBA" id="ARBA00022806"/>
    </source>
</evidence>
<dbReference type="GO" id="GO:0016787">
    <property type="term" value="F:hydrolase activity"/>
    <property type="evidence" value="ECO:0007669"/>
    <property type="project" value="UniProtKB-KW"/>
</dbReference>
<dbReference type="AlphaFoldDB" id="A0A4X2KB82"/>
<dbReference type="Gene3D" id="3.40.50.300">
    <property type="entry name" value="P-loop containing nucleotide triphosphate hydrolases"/>
    <property type="match status" value="1"/>
</dbReference>
<dbReference type="EC" id="3.6.4.13" evidence="1"/>
<dbReference type="GO" id="GO:0005524">
    <property type="term" value="F:ATP binding"/>
    <property type="evidence" value="ECO:0007669"/>
    <property type="project" value="UniProtKB-KW"/>
</dbReference>
<keyword evidence="5" id="KW-0067">ATP-binding</keyword>
<dbReference type="Ensembl" id="ENSVURT00010010424.1">
    <property type="protein sequence ID" value="ENSVURP00010009189.1"/>
    <property type="gene ID" value="ENSVURG00010007125.1"/>
</dbReference>
<evidence type="ECO:0000256" key="6">
    <source>
        <dbReference type="PROSITE-ProRule" id="PRU00552"/>
    </source>
</evidence>
<dbReference type="GO" id="GO:0005829">
    <property type="term" value="C:cytosol"/>
    <property type="evidence" value="ECO:0007669"/>
    <property type="project" value="TreeGrafter"/>
</dbReference>
<protein>
    <recommendedName>
        <fullName evidence="1">RNA helicase</fullName>
        <ecNumber evidence="1">3.6.4.13</ecNumber>
    </recommendedName>
</protein>
<dbReference type="InterPro" id="IPR027417">
    <property type="entry name" value="P-loop_NTPase"/>
</dbReference>
<dbReference type="InterPro" id="IPR011545">
    <property type="entry name" value="DEAD/DEAH_box_helicase_dom"/>
</dbReference>
<dbReference type="STRING" id="29139.ENSVURP00010009189"/>
<dbReference type="PANTHER" id="PTHR47959">
    <property type="entry name" value="ATP-DEPENDENT RNA HELICASE RHLE-RELATED"/>
    <property type="match status" value="1"/>
</dbReference>
<dbReference type="GeneTree" id="ENSGT00550000074997"/>
<reference evidence="8" key="3">
    <citation type="submission" date="2025-09" db="UniProtKB">
        <authorList>
            <consortium name="Ensembl"/>
        </authorList>
    </citation>
    <scope>IDENTIFICATION</scope>
</reference>
<evidence type="ECO:0000313" key="8">
    <source>
        <dbReference type="Ensembl" id="ENSVURP00010009189.1"/>
    </source>
</evidence>
<dbReference type="Pfam" id="PF00270">
    <property type="entry name" value="DEAD"/>
    <property type="match status" value="1"/>
</dbReference>
<evidence type="ECO:0000259" key="7">
    <source>
        <dbReference type="PROSITE" id="PS51195"/>
    </source>
</evidence>
<organism evidence="8 9">
    <name type="scientific">Vombatus ursinus</name>
    <name type="common">Common wombat</name>
    <dbReference type="NCBI Taxonomy" id="29139"/>
    <lineage>
        <taxon>Eukaryota</taxon>
        <taxon>Metazoa</taxon>
        <taxon>Chordata</taxon>
        <taxon>Craniata</taxon>
        <taxon>Vertebrata</taxon>
        <taxon>Euteleostomi</taxon>
        <taxon>Mammalia</taxon>
        <taxon>Metatheria</taxon>
        <taxon>Diprotodontia</taxon>
        <taxon>Vombatidae</taxon>
        <taxon>Vombatus</taxon>
    </lineage>
</organism>
<proteinExistence type="predicted"/>
<accession>A0A4X2KB82</accession>
<name>A0A4X2KB82_VOMUR</name>
<evidence type="ECO:0000256" key="1">
    <source>
        <dbReference type="ARBA" id="ARBA00012552"/>
    </source>
</evidence>
<feature type="domain" description="DEAD-box RNA helicase Q" evidence="7">
    <location>
        <begin position="1"/>
        <end position="28"/>
    </location>
</feature>
<dbReference type="GO" id="GO:0003676">
    <property type="term" value="F:nucleic acid binding"/>
    <property type="evidence" value="ECO:0007669"/>
    <property type="project" value="InterPro"/>
</dbReference>
<keyword evidence="9" id="KW-1185">Reference proteome</keyword>
<dbReference type="Proteomes" id="UP000314987">
    <property type="component" value="Unassembled WGS sequence"/>
</dbReference>
<sequence>MTGAMNLSQPLLKTITAMGFKQPPPIQKACIPMGLLGKDICACTATETGKTAAFAVPVSEHLICKPRQTLITHVFVLIPTQELAFRYTLSPKAGSSYTHPSRAYGAADGRAAWQYLSNTASGSPKVLQG</sequence>
<evidence type="ECO:0000256" key="5">
    <source>
        <dbReference type="ARBA" id="ARBA00022840"/>
    </source>
</evidence>
<dbReference type="GO" id="GO:0003724">
    <property type="term" value="F:RNA helicase activity"/>
    <property type="evidence" value="ECO:0007669"/>
    <property type="project" value="UniProtKB-EC"/>
</dbReference>
<evidence type="ECO:0000256" key="3">
    <source>
        <dbReference type="ARBA" id="ARBA00022801"/>
    </source>
</evidence>
<dbReference type="InterPro" id="IPR014014">
    <property type="entry name" value="RNA_helicase_DEAD_Q_motif"/>
</dbReference>
<dbReference type="PANTHER" id="PTHR47959:SF22">
    <property type="entry name" value="RNA HELICASE"/>
    <property type="match status" value="1"/>
</dbReference>
<dbReference type="SUPFAM" id="SSF52540">
    <property type="entry name" value="P-loop containing nucleoside triphosphate hydrolases"/>
    <property type="match status" value="1"/>
</dbReference>
<feature type="short sequence motif" description="Q motif" evidence="6">
    <location>
        <begin position="1"/>
        <end position="28"/>
    </location>
</feature>
<keyword evidence="2" id="KW-0547">Nucleotide-binding</keyword>